<keyword evidence="2 6" id="KW-0349">Heme</keyword>
<organism evidence="9 10">
    <name type="scientific">Azorhizobium oxalatiphilum</name>
    <dbReference type="NCBI Taxonomy" id="980631"/>
    <lineage>
        <taxon>Bacteria</taxon>
        <taxon>Pseudomonadati</taxon>
        <taxon>Pseudomonadota</taxon>
        <taxon>Alphaproteobacteria</taxon>
        <taxon>Hyphomicrobiales</taxon>
        <taxon>Xanthobacteraceae</taxon>
        <taxon>Azorhizobium</taxon>
    </lineage>
</organism>
<evidence type="ECO:0000313" key="10">
    <source>
        <dbReference type="Proteomes" id="UP000606044"/>
    </source>
</evidence>
<feature type="domain" description="Cytochrome c" evidence="8">
    <location>
        <begin position="29"/>
        <end position="128"/>
    </location>
</feature>
<name>A0A917C7G0_9HYPH</name>
<keyword evidence="3 6" id="KW-0479">Metal-binding</keyword>
<dbReference type="RefSeq" id="WP_188581259.1">
    <property type="nucleotide sequence ID" value="NZ_BMCT01000005.1"/>
</dbReference>
<keyword evidence="5 6" id="KW-0408">Iron</keyword>
<dbReference type="InterPro" id="IPR002327">
    <property type="entry name" value="Cyt_c_1A/1B"/>
</dbReference>
<dbReference type="GO" id="GO:0046872">
    <property type="term" value="F:metal ion binding"/>
    <property type="evidence" value="ECO:0007669"/>
    <property type="project" value="UniProtKB-KW"/>
</dbReference>
<dbReference type="PROSITE" id="PS51007">
    <property type="entry name" value="CYTC"/>
    <property type="match status" value="1"/>
</dbReference>
<evidence type="ECO:0000256" key="2">
    <source>
        <dbReference type="ARBA" id="ARBA00022617"/>
    </source>
</evidence>
<evidence type="ECO:0000313" key="9">
    <source>
        <dbReference type="EMBL" id="GGF73774.1"/>
    </source>
</evidence>
<sequence length="130" mass="13539">MNTLPLKITRAVLCLVVSPLLFAAPAQAQEAAEGERLFKARCATCHTTVEGQNRVGPSLAGVFGRTSGSVEGARYSNAMKGANLTWDEATLETYLANPRGVVPGSTMTISVTSADQRAAIIAFLKAQAGG</sequence>
<dbReference type="SUPFAM" id="SSF46626">
    <property type="entry name" value="Cytochrome c"/>
    <property type="match status" value="1"/>
</dbReference>
<keyword evidence="1" id="KW-0813">Transport</keyword>
<dbReference type="GO" id="GO:0009055">
    <property type="term" value="F:electron transfer activity"/>
    <property type="evidence" value="ECO:0007669"/>
    <property type="project" value="InterPro"/>
</dbReference>
<reference evidence="9" key="1">
    <citation type="journal article" date="2014" name="Int. J. Syst. Evol. Microbiol.">
        <title>Complete genome sequence of Corynebacterium casei LMG S-19264T (=DSM 44701T), isolated from a smear-ripened cheese.</title>
        <authorList>
            <consortium name="US DOE Joint Genome Institute (JGI-PGF)"/>
            <person name="Walter F."/>
            <person name="Albersmeier A."/>
            <person name="Kalinowski J."/>
            <person name="Ruckert C."/>
        </authorList>
    </citation>
    <scope>NUCLEOTIDE SEQUENCE</scope>
    <source>
        <strain evidence="9">CCM 7897</strain>
    </source>
</reference>
<dbReference type="Gene3D" id="1.10.760.10">
    <property type="entry name" value="Cytochrome c-like domain"/>
    <property type="match status" value="1"/>
</dbReference>
<dbReference type="InterPro" id="IPR009056">
    <property type="entry name" value="Cyt_c-like_dom"/>
</dbReference>
<comment type="caution">
    <text evidence="9">The sequence shown here is derived from an EMBL/GenBank/DDBJ whole genome shotgun (WGS) entry which is preliminary data.</text>
</comment>
<dbReference type="GO" id="GO:0020037">
    <property type="term" value="F:heme binding"/>
    <property type="evidence" value="ECO:0007669"/>
    <property type="project" value="InterPro"/>
</dbReference>
<dbReference type="PRINTS" id="PR00604">
    <property type="entry name" value="CYTCHRMECIAB"/>
</dbReference>
<dbReference type="EMBL" id="BMCT01000005">
    <property type="protein sequence ID" value="GGF73774.1"/>
    <property type="molecule type" value="Genomic_DNA"/>
</dbReference>
<feature type="signal peptide" evidence="7">
    <location>
        <begin position="1"/>
        <end position="28"/>
    </location>
</feature>
<feature type="chain" id="PRO_5037778015" evidence="7">
    <location>
        <begin position="29"/>
        <end position="130"/>
    </location>
</feature>
<protein>
    <submittedName>
        <fullName evidence="9">Cytochrome c</fullName>
    </submittedName>
</protein>
<keyword evidence="10" id="KW-1185">Reference proteome</keyword>
<evidence type="ECO:0000256" key="6">
    <source>
        <dbReference type="PROSITE-ProRule" id="PRU00433"/>
    </source>
</evidence>
<keyword evidence="4" id="KW-0249">Electron transport</keyword>
<evidence type="ECO:0000256" key="7">
    <source>
        <dbReference type="SAM" id="SignalP"/>
    </source>
</evidence>
<gene>
    <name evidence="9" type="ORF">GCM10007301_36980</name>
</gene>
<evidence type="ECO:0000256" key="4">
    <source>
        <dbReference type="ARBA" id="ARBA00022982"/>
    </source>
</evidence>
<reference evidence="9" key="2">
    <citation type="submission" date="2020-09" db="EMBL/GenBank/DDBJ databases">
        <authorList>
            <person name="Sun Q."/>
            <person name="Sedlacek I."/>
        </authorList>
    </citation>
    <scope>NUCLEOTIDE SEQUENCE</scope>
    <source>
        <strain evidence="9">CCM 7897</strain>
    </source>
</reference>
<dbReference type="Proteomes" id="UP000606044">
    <property type="component" value="Unassembled WGS sequence"/>
</dbReference>
<evidence type="ECO:0000256" key="3">
    <source>
        <dbReference type="ARBA" id="ARBA00022723"/>
    </source>
</evidence>
<accession>A0A917C7G0</accession>
<evidence type="ECO:0000256" key="5">
    <source>
        <dbReference type="ARBA" id="ARBA00023004"/>
    </source>
</evidence>
<dbReference type="PANTHER" id="PTHR11961">
    <property type="entry name" value="CYTOCHROME C"/>
    <property type="match status" value="1"/>
</dbReference>
<proteinExistence type="predicted"/>
<evidence type="ECO:0000259" key="8">
    <source>
        <dbReference type="PROSITE" id="PS51007"/>
    </source>
</evidence>
<keyword evidence="7" id="KW-0732">Signal</keyword>
<dbReference type="InterPro" id="IPR036909">
    <property type="entry name" value="Cyt_c-like_dom_sf"/>
</dbReference>
<dbReference type="AlphaFoldDB" id="A0A917C7G0"/>
<evidence type="ECO:0000256" key="1">
    <source>
        <dbReference type="ARBA" id="ARBA00022448"/>
    </source>
</evidence>
<dbReference type="Pfam" id="PF00034">
    <property type="entry name" value="Cytochrom_C"/>
    <property type="match status" value="1"/>
</dbReference>